<evidence type="ECO:0000256" key="5">
    <source>
        <dbReference type="ARBA" id="ARBA00022741"/>
    </source>
</evidence>
<feature type="compositionally biased region" description="Gly residues" evidence="9">
    <location>
        <begin position="364"/>
        <end position="389"/>
    </location>
</feature>
<evidence type="ECO:0000256" key="9">
    <source>
        <dbReference type="SAM" id="MobiDB-lite"/>
    </source>
</evidence>
<dbReference type="PANTHER" id="PTHR24421:SF10">
    <property type="entry name" value="NITRATE_NITRITE SENSOR PROTEIN NARQ"/>
    <property type="match status" value="1"/>
</dbReference>
<comment type="catalytic activity">
    <reaction evidence="1">
        <text>ATP + protein L-histidine = ADP + protein N-phospho-L-histidine.</text>
        <dbReference type="EC" id="2.7.13.3"/>
    </reaction>
</comment>
<dbReference type="PROSITE" id="PS00768">
    <property type="entry name" value="TRANSTHYRETIN_1"/>
    <property type="match status" value="1"/>
</dbReference>
<keyword evidence="3" id="KW-0597">Phosphoprotein</keyword>
<dbReference type="EC" id="2.7.13.3" evidence="2"/>
<gene>
    <name evidence="12" type="ORF">ACFOX0_26715</name>
</gene>
<dbReference type="PANTHER" id="PTHR24421">
    <property type="entry name" value="NITRATE/NITRITE SENSOR PROTEIN NARX-RELATED"/>
    <property type="match status" value="1"/>
</dbReference>
<comment type="caution">
    <text evidence="12">The sequence shown here is derived from an EMBL/GenBank/DDBJ whole genome shotgun (WGS) entry which is preliminary data.</text>
</comment>
<name>A0ABV8KTZ7_9ACTN</name>
<protein>
    <recommendedName>
        <fullName evidence="2">histidine kinase</fullName>
        <ecNumber evidence="2">2.7.13.3</ecNumber>
    </recommendedName>
</protein>
<dbReference type="InterPro" id="IPR011712">
    <property type="entry name" value="Sig_transdc_His_kin_sub3_dim/P"/>
</dbReference>
<dbReference type="EMBL" id="JBHSBN010000025">
    <property type="protein sequence ID" value="MFC4109512.1"/>
    <property type="molecule type" value="Genomic_DNA"/>
</dbReference>
<evidence type="ECO:0000256" key="1">
    <source>
        <dbReference type="ARBA" id="ARBA00000085"/>
    </source>
</evidence>
<evidence type="ECO:0000313" key="12">
    <source>
        <dbReference type="EMBL" id="MFC4109512.1"/>
    </source>
</evidence>
<dbReference type="Pfam" id="PF02518">
    <property type="entry name" value="HATPase_c"/>
    <property type="match status" value="1"/>
</dbReference>
<sequence>MAVTVDRIGRTRRPAGRIPPWAVDIGLCLLAALATGYRIRTGTVDAGERPPDATAYGIGLAMSVALLPHRRWPAVTMAAVVVGWLAYHVLDYPGGEPAVPVWIALYSAAVAPRRLAALMVAGALIVADALGRTTISGTHLFEAVLDGSTVVFVSALLLGDAVRSRRAWRDEVEVRLALLAAERERAAERRVADERVRMARELHDVTAHTLGVITVQAGVAADYLDEAPERSRRALRAVRTACREATAELRAAVGVLRGPAGSAPDQPPAGSAPADVPPPLPGLDRLGRLTTAYGPTGPTVEVRYAGSRRPLPRLVETSAYRIVQESLANAHRHARAGRVDVRLDYRADGLALEIRDDGPAAAGGAAGTDGPGPGRDGPALSGGAGGHGLRGMAERAASLGGWLTAGPADDGGPGFLVRAWLPSGEVQT</sequence>
<keyword evidence="13" id="KW-1185">Reference proteome</keyword>
<dbReference type="Proteomes" id="UP001595868">
    <property type="component" value="Unassembled WGS sequence"/>
</dbReference>
<dbReference type="InterPro" id="IPR023418">
    <property type="entry name" value="Thyroxine_BS"/>
</dbReference>
<keyword evidence="6 12" id="KW-0418">Kinase</keyword>
<evidence type="ECO:0000256" key="7">
    <source>
        <dbReference type="ARBA" id="ARBA00022840"/>
    </source>
</evidence>
<accession>A0ABV8KTZ7</accession>
<dbReference type="Gene3D" id="1.20.5.1930">
    <property type="match status" value="1"/>
</dbReference>
<feature type="domain" description="Signal transduction histidine kinase subgroup 3 dimerisation and phosphoacceptor" evidence="11">
    <location>
        <begin position="194"/>
        <end position="260"/>
    </location>
</feature>
<dbReference type="Gene3D" id="3.30.565.10">
    <property type="entry name" value="Histidine kinase-like ATPase, C-terminal domain"/>
    <property type="match status" value="1"/>
</dbReference>
<evidence type="ECO:0000259" key="10">
    <source>
        <dbReference type="Pfam" id="PF02518"/>
    </source>
</evidence>
<dbReference type="CDD" id="cd16917">
    <property type="entry name" value="HATPase_UhpB-NarQ-NarX-like"/>
    <property type="match status" value="1"/>
</dbReference>
<evidence type="ECO:0000313" key="13">
    <source>
        <dbReference type="Proteomes" id="UP001595868"/>
    </source>
</evidence>
<dbReference type="RefSeq" id="WP_377550939.1">
    <property type="nucleotide sequence ID" value="NZ_JBHSBN010000025.1"/>
</dbReference>
<evidence type="ECO:0000256" key="2">
    <source>
        <dbReference type="ARBA" id="ARBA00012438"/>
    </source>
</evidence>
<keyword evidence="4" id="KW-0808">Transferase</keyword>
<dbReference type="GO" id="GO:0016301">
    <property type="term" value="F:kinase activity"/>
    <property type="evidence" value="ECO:0007669"/>
    <property type="project" value="UniProtKB-KW"/>
</dbReference>
<dbReference type="InterPro" id="IPR050482">
    <property type="entry name" value="Sensor_HK_TwoCompSys"/>
</dbReference>
<evidence type="ECO:0000256" key="3">
    <source>
        <dbReference type="ARBA" id="ARBA00022553"/>
    </source>
</evidence>
<evidence type="ECO:0000256" key="8">
    <source>
        <dbReference type="ARBA" id="ARBA00023012"/>
    </source>
</evidence>
<dbReference type="SUPFAM" id="SSF55874">
    <property type="entry name" value="ATPase domain of HSP90 chaperone/DNA topoisomerase II/histidine kinase"/>
    <property type="match status" value="1"/>
</dbReference>
<evidence type="ECO:0000259" key="11">
    <source>
        <dbReference type="Pfam" id="PF07730"/>
    </source>
</evidence>
<organism evidence="12 13">
    <name type="scientific">Micromonospora zhanjiangensis</name>
    <dbReference type="NCBI Taxonomy" id="1522057"/>
    <lineage>
        <taxon>Bacteria</taxon>
        <taxon>Bacillati</taxon>
        <taxon>Actinomycetota</taxon>
        <taxon>Actinomycetes</taxon>
        <taxon>Micromonosporales</taxon>
        <taxon>Micromonosporaceae</taxon>
        <taxon>Micromonospora</taxon>
    </lineage>
</organism>
<feature type="region of interest" description="Disordered" evidence="9">
    <location>
        <begin position="357"/>
        <end position="390"/>
    </location>
</feature>
<keyword evidence="7" id="KW-0067">ATP-binding</keyword>
<evidence type="ECO:0000256" key="4">
    <source>
        <dbReference type="ARBA" id="ARBA00022679"/>
    </source>
</evidence>
<evidence type="ECO:0000256" key="6">
    <source>
        <dbReference type="ARBA" id="ARBA00022777"/>
    </source>
</evidence>
<feature type="domain" description="Histidine kinase/HSP90-like ATPase" evidence="10">
    <location>
        <begin position="316"/>
        <end position="422"/>
    </location>
</feature>
<dbReference type="InterPro" id="IPR036890">
    <property type="entry name" value="HATPase_C_sf"/>
</dbReference>
<proteinExistence type="predicted"/>
<dbReference type="Pfam" id="PF07730">
    <property type="entry name" value="HisKA_3"/>
    <property type="match status" value="1"/>
</dbReference>
<keyword evidence="8" id="KW-0902">Two-component regulatory system</keyword>
<reference evidence="13" key="1">
    <citation type="journal article" date="2019" name="Int. J. Syst. Evol. Microbiol.">
        <title>The Global Catalogue of Microorganisms (GCM) 10K type strain sequencing project: providing services to taxonomists for standard genome sequencing and annotation.</title>
        <authorList>
            <consortium name="The Broad Institute Genomics Platform"/>
            <consortium name="The Broad Institute Genome Sequencing Center for Infectious Disease"/>
            <person name="Wu L."/>
            <person name="Ma J."/>
        </authorList>
    </citation>
    <scope>NUCLEOTIDE SEQUENCE [LARGE SCALE GENOMIC DNA]</scope>
    <source>
        <strain evidence="13">2902at01</strain>
    </source>
</reference>
<feature type="region of interest" description="Disordered" evidence="9">
    <location>
        <begin position="257"/>
        <end position="280"/>
    </location>
</feature>
<dbReference type="InterPro" id="IPR003594">
    <property type="entry name" value="HATPase_dom"/>
</dbReference>
<keyword evidence="5" id="KW-0547">Nucleotide-binding</keyword>